<reference evidence="2 3" key="1">
    <citation type="submission" date="2016-02" db="EMBL/GenBank/DDBJ databases">
        <title>Complete genome sequence of Halocynthiibacter arcticus PAMC 20958t from arctic marine sediment.</title>
        <authorList>
            <person name="Lee Y.M."/>
            <person name="Baek K."/>
            <person name="Lee H.K."/>
            <person name="Shin S.C."/>
        </authorList>
    </citation>
    <scope>NUCLEOTIDE SEQUENCE [LARGE SCALE GENOMIC DNA]</scope>
    <source>
        <strain evidence="2">PAMC 20958</strain>
    </source>
</reference>
<accession>A0A126V5Q7</accession>
<sequence>MGASLSFSSYQSGILYFVGLKKDGGLNIHQSHLPKPMGLCLDDQGALTLTSAYQIMRFENVLDAGEQINKYFDACYVPRLVHVTGNLDAHDVGVDTEGRAVFVNTRFNCLARPSMRQSFEEVWRPPFISALVDEDRCHLNGLAMENGAPRYVSAVSKSDTIDGWRDRRADGGIVMDVTTGEVVCEGLSMPHSPRMHNGDLWVLNSGTGELGVVDIKSGTFEPRVFCPGFLRGLRFHGNLAIVGLSKPRYKRFEGLALDEKLRAADSEPWCGLQVIDLNTGACVDWLRIDGAVSELYDLEILPGVTCPMALAPTSPEAANLITYSKTKI</sequence>
<dbReference type="EMBL" id="CP014327">
    <property type="protein sequence ID" value="AML53622.1"/>
    <property type="molecule type" value="Genomic_DNA"/>
</dbReference>
<dbReference type="InterPro" id="IPR017481">
    <property type="entry name" value="CHP03032"/>
</dbReference>
<keyword evidence="3" id="KW-1185">Reference proteome</keyword>
<dbReference type="Pfam" id="PF16261">
    <property type="entry name" value="DUF4915"/>
    <property type="match status" value="1"/>
</dbReference>
<dbReference type="AlphaFoldDB" id="A0A126V5Q7"/>
<evidence type="ECO:0000313" key="2">
    <source>
        <dbReference type="EMBL" id="AML53622.1"/>
    </source>
</evidence>
<gene>
    <name evidence="2" type="ORF">RC74_10430</name>
</gene>
<organism evidence="2 3">
    <name type="scientific">Falsihalocynthiibacter arcticus</name>
    <dbReference type="NCBI Taxonomy" id="1579316"/>
    <lineage>
        <taxon>Bacteria</taxon>
        <taxon>Pseudomonadati</taxon>
        <taxon>Pseudomonadota</taxon>
        <taxon>Alphaproteobacteria</taxon>
        <taxon>Rhodobacterales</taxon>
        <taxon>Roseobacteraceae</taxon>
        <taxon>Falsihalocynthiibacter</taxon>
    </lineage>
</organism>
<evidence type="ECO:0000313" key="3">
    <source>
        <dbReference type="Proteomes" id="UP000070371"/>
    </source>
</evidence>
<proteinExistence type="predicted"/>
<evidence type="ECO:0000259" key="1">
    <source>
        <dbReference type="Pfam" id="PF16261"/>
    </source>
</evidence>
<name>A0A126V5Q7_9RHOB</name>
<protein>
    <recommendedName>
        <fullName evidence="1">Conserved hypothetical protein CHP03032 domain-containing protein</fullName>
    </recommendedName>
</protein>
<dbReference type="NCBIfam" id="TIGR03032">
    <property type="entry name" value="TIGR03032 family protein"/>
    <property type="match status" value="1"/>
</dbReference>
<feature type="domain" description="Conserved hypothetical protein CHP03032" evidence="1">
    <location>
        <begin position="2"/>
        <end position="310"/>
    </location>
</feature>
<dbReference type="KEGG" id="hat:RC74_10430"/>
<dbReference type="Proteomes" id="UP000070371">
    <property type="component" value="Chromosome"/>
</dbReference>
<dbReference type="SUPFAM" id="SSF63829">
    <property type="entry name" value="Calcium-dependent phosphotriesterase"/>
    <property type="match status" value="1"/>
</dbReference>
<dbReference type="STRING" id="1579316.RC74_10430"/>